<keyword evidence="3" id="KW-0732">Signal</keyword>
<name>A0A9D3NYW1_9TELE</name>
<dbReference type="PANTHER" id="PTHR20859">
    <property type="entry name" value="INTERFERON/INTERLEUKIN RECEPTOR"/>
    <property type="match status" value="1"/>
</dbReference>
<dbReference type="GO" id="GO:0004896">
    <property type="term" value="F:cytokine receptor activity"/>
    <property type="evidence" value="ECO:0007669"/>
    <property type="project" value="TreeGrafter"/>
</dbReference>
<feature type="compositionally biased region" description="Basic and acidic residues" evidence="1">
    <location>
        <begin position="292"/>
        <end position="311"/>
    </location>
</feature>
<evidence type="ECO:0000259" key="5">
    <source>
        <dbReference type="Pfam" id="PF09294"/>
    </source>
</evidence>
<feature type="domain" description="Interferon/interleukin receptor" evidence="5">
    <location>
        <begin position="109"/>
        <end position="214"/>
    </location>
</feature>
<comment type="caution">
    <text evidence="6">The sequence shown here is derived from an EMBL/GenBank/DDBJ whole genome shotgun (WGS) entry which is preliminary data.</text>
</comment>
<dbReference type="PANTHER" id="PTHR20859:SF53">
    <property type="entry name" value="INTERLEUKIN-22 RECEPTOR SUBUNIT ALPHA-1"/>
    <property type="match status" value="1"/>
</dbReference>
<dbReference type="Pfam" id="PF09294">
    <property type="entry name" value="Interfer-bind"/>
    <property type="match status" value="1"/>
</dbReference>
<feature type="transmembrane region" description="Helical" evidence="2">
    <location>
        <begin position="225"/>
        <end position="251"/>
    </location>
</feature>
<feature type="compositionally biased region" description="Basic and acidic residues" evidence="1">
    <location>
        <begin position="405"/>
        <end position="424"/>
    </location>
</feature>
<evidence type="ECO:0000313" key="6">
    <source>
        <dbReference type="EMBL" id="KAG7331523.1"/>
    </source>
</evidence>
<protein>
    <recommendedName>
        <fullName evidence="8">Fibronectin type-III domain-containing protein</fullName>
    </recommendedName>
</protein>
<keyword evidence="2" id="KW-0812">Transmembrane</keyword>
<dbReference type="InterPro" id="IPR003961">
    <property type="entry name" value="FN3_dom"/>
</dbReference>
<sequence>MRILSLLYVCWLLLESEGTVSVPAPASPKVLSNNFVHILQWSPGNGTQPGTVYNVMVGNNLVPSVTGTSVDISKYMTDKYSPYKIRLWATIGNSSSSKVKIHFSPYISTIIGPPKLSLSGCGHCLNISIDLPNRPDPSDSFYNAINFDIYWRKVSDDKDDCHNPFTSSQSQKYVSYSYILPNLQPGERYCVQAQPKVSSIPEHQLLNSCACEFTSRIEPRGVTFLAGWVASSILVGLSFLTFIFFLVYTGFLCKPNIRLPKALIILVPGYIMSPEETPISVAEVENNIQIQKSEDHQYKNEKKGKSLHKNDDDDDDVDEDDDDDNEDKDDYMDRGVPSESESTGSGRLSDCEAAENPGVCNFEDSLTHTSDTLLLSQVQYRECKNYSLGDLLDPDTKTLIPRSAKGGDKLGEVMKKEEKEERDSGNVNLWSVVLKSMQPEEEEVNEPSDAKEPLLPLLLKELGEHRQTGSSSELHTALLLHTQTEAPSGQEEEHDDIFDTSFSDQIRTGYMASHTGEIDTEHCSSSDEEEDCTSGYMLR</sequence>
<evidence type="ECO:0000256" key="2">
    <source>
        <dbReference type="SAM" id="Phobius"/>
    </source>
</evidence>
<reference evidence="6 7" key="1">
    <citation type="submission" date="2021-06" db="EMBL/GenBank/DDBJ databases">
        <title>Chromosome-level genome assembly of the red-tail catfish (Hemibagrus wyckioides).</title>
        <authorList>
            <person name="Shao F."/>
        </authorList>
    </citation>
    <scope>NUCLEOTIDE SEQUENCE [LARGE SCALE GENOMIC DNA]</scope>
    <source>
        <strain evidence="6">EC202008001</strain>
        <tissue evidence="6">Blood</tissue>
    </source>
</reference>
<dbReference type="SUPFAM" id="SSF49265">
    <property type="entry name" value="Fibronectin type III"/>
    <property type="match status" value="2"/>
</dbReference>
<feature type="region of interest" description="Disordered" evidence="1">
    <location>
        <begin position="399"/>
        <end position="424"/>
    </location>
</feature>
<dbReference type="EMBL" id="JAHKSW010000006">
    <property type="protein sequence ID" value="KAG7331523.1"/>
    <property type="molecule type" value="Genomic_DNA"/>
</dbReference>
<feature type="compositionally biased region" description="Acidic residues" evidence="1">
    <location>
        <begin position="312"/>
        <end position="330"/>
    </location>
</feature>
<feature type="region of interest" description="Disordered" evidence="1">
    <location>
        <begin position="292"/>
        <end position="351"/>
    </location>
</feature>
<dbReference type="Pfam" id="PF01108">
    <property type="entry name" value="Tissue_fac"/>
    <property type="match status" value="1"/>
</dbReference>
<keyword evidence="7" id="KW-1185">Reference proteome</keyword>
<organism evidence="6 7">
    <name type="scientific">Hemibagrus wyckioides</name>
    <dbReference type="NCBI Taxonomy" id="337641"/>
    <lineage>
        <taxon>Eukaryota</taxon>
        <taxon>Metazoa</taxon>
        <taxon>Chordata</taxon>
        <taxon>Craniata</taxon>
        <taxon>Vertebrata</taxon>
        <taxon>Euteleostomi</taxon>
        <taxon>Actinopterygii</taxon>
        <taxon>Neopterygii</taxon>
        <taxon>Teleostei</taxon>
        <taxon>Ostariophysi</taxon>
        <taxon>Siluriformes</taxon>
        <taxon>Bagridae</taxon>
        <taxon>Hemibagrus</taxon>
    </lineage>
</organism>
<keyword evidence="2" id="KW-1133">Transmembrane helix</keyword>
<evidence type="ECO:0008006" key="8">
    <source>
        <dbReference type="Google" id="ProtNLM"/>
    </source>
</evidence>
<dbReference type="OrthoDB" id="8947665at2759"/>
<evidence type="ECO:0000256" key="1">
    <source>
        <dbReference type="SAM" id="MobiDB-lite"/>
    </source>
</evidence>
<dbReference type="InterPro" id="IPR036116">
    <property type="entry name" value="FN3_sf"/>
</dbReference>
<dbReference type="Gene3D" id="2.60.40.10">
    <property type="entry name" value="Immunoglobulins"/>
    <property type="match status" value="1"/>
</dbReference>
<feature type="domain" description="Fibronectin type-III" evidence="4">
    <location>
        <begin position="6"/>
        <end position="97"/>
    </location>
</feature>
<dbReference type="InterPro" id="IPR015373">
    <property type="entry name" value="Interferon/interleukin_rcp_dom"/>
</dbReference>
<feature type="signal peptide" evidence="3">
    <location>
        <begin position="1"/>
        <end position="21"/>
    </location>
</feature>
<dbReference type="Proteomes" id="UP000824219">
    <property type="component" value="Linkage Group LG06"/>
</dbReference>
<evidence type="ECO:0000259" key="4">
    <source>
        <dbReference type="Pfam" id="PF01108"/>
    </source>
</evidence>
<gene>
    <name evidence="6" type="ORF">KOW79_005492</name>
</gene>
<feature type="region of interest" description="Disordered" evidence="1">
    <location>
        <begin position="517"/>
        <end position="539"/>
    </location>
</feature>
<dbReference type="InterPro" id="IPR013783">
    <property type="entry name" value="Ig-like_fold"/>
</dbReference>
<dbReference type="GO" id="GO:0005886">
    <property type="term" value="C:plasma membrane"/>
    <property type="evidence" value="ECO:0007669"/>
    <property type="project" value="TreeGrafter"/>
</dbReference>
<accession>A0A9D3NYW1</accession>
<dbReference type="AlphaFoldDB" id="A0A9D3NYW1"/>
<evidence type="ECO:0000313" key="7">
    <source>
        <dbReference type="Proteomes" id="UP000824219"/>
    </source>
</evidence>
<keyword evidence="2" id="KW-0472">Membrane</keyword>
<proteinExistence type="predicted"/>
<feature type="chain" id="PRO_5039458349" description="Fibronectin type-III domain-containing protein" evidence="3">
    <location>
        <begin position="22"/>
        <end position="539"/>
    </location>
</feature>
<evidence type="ECO:0000256" key="3">
    <source>
        <dbReference type="SAM" id="SignalP"/>
    </source>
</evidence>
<dbReference type="InterPro" id="IPR050650">
    <property type="entry name" value="Type-II_Cytokine-TF_Rcpt"/>
</dbReference>